<sequence>MINLLTKSEGLVQVGQRYKGPIHAVTTVVAVVYLVAVAASAGWWVWVGARKSAVVGERDTLSGQVGQLAAAEAVVRQVISRVDMVEAAMAQPKQGPVLIKVLEEAQKKGLQVVGWHTGVVTVRGSSLQTLEKFAEGLEVKSVTKKSDGVWEEAVVWK</sequence>
<organism evidence="2 3">
    <name type="scientific">Candidatus Amesbacteria bacterium GW2011_GWA1_47_20</name>
    <dbReference type="NCBI Taxonomy" id="1618354"/>
    <lineage>
        <taxon>Bacteria</taxon>
        <taxon>Candidatus Amesiibacteriota</taxon>
    </lineage>
</organism>
<comment type="caution">
    <text evidence="2">The sequence shown here is derived from an EMBL/GenBank/DDBJ whole genome shotgun (WGS) entry which is preliminary data.</text>
</comment>
<dbReference type="PATRIC" id="fig|1618354.3.peg.799"/>
<name>A0A0G1UNB6_9BACT</name>
<accession>A0A0G1UNB6</accession>
<evidence type="ECO:0000256" key="1">
    <source>
        <dbReference type="SAM" id="Phobius"/>
    </source>
</evidence>
<proteinExistence type="predicted"/>
<dbReference type="EMBL" id="LCOA01000030">
    <property type="protein sequence ID" value="KKU67578.1"/>
    <property type="molecule type" value="Genomic_DNA"/>
</dbReference>
<keyword evidence="1" id="KW-0472">Membrane</keyword>
<dbReference type="AlphaFoldDB" id="A0A0G1UNB6"/>
<keyword evidence="1" id="KW-0812">Transmembrane</keyword>
<keyword evidence="1" id="KW-1133">Transmembrane helix</keyword>
<evidence type="ECO:0000313" key="3">
    <source>
        <dbReference type="Proteomes" id="UP000034565"/>
    </source>
</evidence>
<protein>
    <submittedName>
        <fullName evidence="2">Uncharacterized protein</fullName>
    </submittedName>
</protein>
<feature type="transmembrane region" description="Helical" evidence="1">
    <location>
        <begin position="21"/>
        <end position="46"/>
    </location>
</feature>
<evidence type="ECO:0000313" key="2">
    <source>
        <dbReference type="EMBL" id="KKU67578.1"/>
    </source>
</evidence>
<dbReference type="Proteomes" id="UP000034565">
    <property type="component" value="Unassembled WGS sequence"/>
</dbReference>
<gene>
    <name evidence="2" type="ORF">UX92_C0030G0006</name>
</gene>
<reference evidence="2 3" key="1">
    <citation type="journal article" date="2015" name="Nature">
        <title>rRNA introns, odd ribosomes, and small enigmatic genomes across a large radiation of phyla.</title>
        <authorList>
            <person name="Brown C.T."/>
            <person name="Hug L.A."/>
            <person name="Thomas B.C."/>
            <person name="Sharon I."/>
            <person name="Castelle C.J."/>
            <person name="Singh A."/>
            <person name="Wilkins M.J."/>
            <person name="Williams K.H."/>
            <person name="Banfield J.F."/>
        </authorList>
    </citation>
    <scope>NUCLEOTIDE SEQUENCE [LARGE SCALE GENOMIC DNA]</scope>
</reference>